<reference evidence="2 3" key="1">
    <citation type="journal article" date="2010" name="BMC Genomics">
        <title>Genome comparison of the epiphytic bacteria Erwinia billingiae and E. tasmaniensis with the pear pathogen E. pyrifoliae.</title>
        <authorList>
            <person name="Kube M."/>
            <person name="Migdoll A.M."/>
            <person name="Gehring I."/>
            <person name="Heitmann K."/>
            <person name="Mayer Y."/>
            <person name="Kuhl H."/>
            <person name="Knaust F."/>
            <person name="Geider K."/>
            <person name="Reinhardt R."/>
        </authorList>
    </citation>
    <scope>NUCLEOTIDE SEQUENCE [LARGE SCALE GENOMIC DNA]</scope>
    <source>
        <strain evidence="2 3">Eb661</strain>
    </source>
</reference>
<dbReference type="KEGG" id="ebi:EbC_09400"/>
<evidence type="ECO:0000313" key="2">
    <source>
        <dbReference type="EMBL" id="CAX58471.1"/>
    </source>
</evidence>
<accession>D8MNR4</accession>
<dbReference type="Proteomes" id="UP000008793">
    <property type="component" value="Chromosome"/>
</dbReference>
<protein>
    <submittedName>
        <fullName evidence="2">Membrane protein, suppressor for copper-sensitivity A</fullName>
    </submittedName>
</protein>
<gene>
    <name evidence="2" type="primary">scsA</name>
    <name evidence="2" type="ordered locus">EbC_09400</name>
</gene>
<dbReference type="GeneID" id="90510962"/>
<name>D8MNR4_ERWBE</name>
<keyword evidence="1" id="KW-0812">Transmembrane</keyword>
<dbReference type="EMBL" id="FP236843">
    <property type="protein sequence ID" value="CAX58471.1"/>
    <property type="molecule type" value="Genomic_DNA"/>
</dbReference>
<dbReference type="STRING" id="634500.EbC_09400"/>
<dbReference type="HOGENOM" id="CLU_144672_1_0_6"/>
<dbReference type="AlphaFoldDB" id="D8MNR4"/>
<keyword evidence="3" id="KW-1185">Reference proteome</keyword>
<keyword evidence="1" id="KW-1133">Transmembrane helix</keyword>
<keyword evidence="1" id="KW-0472">Membrane</keyword>
<sequence>MNAQRRRATGLLSLACLVILLCLGVRMVGAPASTPALTSVSTLSDAADSDLSPTPCELSVKSLLSALPEIAAMALLALAVVILLFMPLLMRLPVRYLRPPLAPPERRLHLCHCVFRE</sequence>
<proteinExistence type="predicted"/>
<evidence type="ECO:0000256" key="1">
    <source>
        <dbReference type="SAM" id="Phobius"/>
    </source>
</evidence>
<dbReference type="RefSeq" id="WP_013200974.1">
    <property type="nucleotide sequence ID" value="NC_014306.1"/>
</dbReference>
<organism evidence="3">
    <name type="scientific">Erwinia billingiae (strain Eb661)</name>
    <dbReference type="NCBI Taxonomy" id="634500"/>
    <lineage>
        <taxon>Bacteria</taxon>
        <taxon>Pseudomonadati</taxon>
        <taxon>Pseudomonadota</taxon>
        <taxon>Gammaproteobacteria</taxon>
        <taxon>Enterobacterales</taxon>
        <taxon>Erwiniaceae</taxon>
        <taxon>Erwinia</taxon>
    </lineage>
</organism>
<evidence type="ECO:0000313" key="3">
    <source>
        <dbReference type="Proteomes" id="UP000008793"/>
    </source>
</evidence>
<feature type="transmembrane region" description="Helical" evidence="1">
    <location>
        <begin position="70"/>
        <end position="89"/>
    </location>
</feature>